<evidence type="ECO:0000313" key="3">
    <source>
        <dbReference type="Proteomes" id="UP000193900"/>
    </source>
</evidence>
<dbReference type="Pfam" id="PF20075">
    <property type="entry name" value="DUF6471"/>
    <property type="match status" value="1"/>
</dbReference>
<organism evidence="2 3">
    <name type="scientific">Roseisalinus antarcticus</name>
    <dbReference type="NCBI Taxonomy" id="254357"/>
    <lineage>
        <taxon>Bacteria</taxon>
        <taxon>Pseudomonadati</taxon>
        <taxon>Pseudomonadota</taxon>
        <taxon>Alphaproteobacteria</taxon>
        <taxon>Rhodobacterales</taxon>
        <taxon>Roseobacteraceae</taxon>
        <taxon>Roseisalinus</taxon>
    </lineage>
</organism>
<name>A0A1Y5U0E8_9RHOB</name>
<keyword evidence="3" id="KW-1185">Reference proteome</keyword>
<accession>A0A1Y5U0E8</accession>
<evidence type="ECO:0000259" key="1">
    <source>
        <dbReference type="Pfam" id="PF20075"/>
    </source>
</evidence>
<sequence length="74" mass="8141">MPDQNDWEKMAAGLLKAELKRKGVTYAKLVEKLADIGISEKEVNVANKLSRGKFSAAFMLACLRAIGTEHLHLA</sequence>
<dbReference type="EMBL" id="FWFZ01000038">
    <property type="protein sequence ID" value="SLN75936.1"/>
    <property type="molecule type" value="Genomic_DNA"/>
</dbReference>
<proteinExistence type="predicted"/>
<feature type="domain" description="DUF6471" evidence="1">
    <location>
        <begin position="7"/>
        <end position="70"/>
    </location>
</feature>
<reference evidence="2 3" key="1">
    <citation type="submission" date="2017-03" db="EMBL/GenBank/DDBJ databases">
        <authorList>
            <person name="Afonso C.L."/>
            <person name="Miller P.J."/>
            <person name="Scott M.A."/>
            <person name="Spackman E."/>
            <person name="Goraichik I."/>
            <person name="Dimitrov K.M."/>
            <person name="Suarez D.L."/>
            <person name="Swayne D.E."/>
        </authorList>
    </citation>
    <scope>NUCLEOTIDE SEQUENCE [LARGE SCALE GENOMIC DNA]</scope>
    <source>
        <strain evidence="2 3">CECT 7023</strain>
    </source>
</reference>
<dbReference type="AlphaFoldDB" id="A0A1Y5U0E8"/>
<dbReference type="OrthoDB" id="9808716at2"/>
<protein>
    <recommendedName>
        <fullName evidence="1">DUF6471 domain-containing protein</fullName>
    </recommendedName>
</protein>
<dbReference type="InterPro" id="IPR045526">
    <property type="entry name" value="DUF6471"/>
</dbReference>
<dbReference type="RefSeq" id="WP_085880774.1">
    <property type="nucleotide sequence ID" value="NZ_FWFZ01000038.1"/>
</dbReference>
<evidence type="ECO:0000313" key="2">
    <source>
        <dbReference type="EMBL" id="SLN75936.1"/>
    </source>
</evidence>
<gene>
    <name evidence="2" type="ORF">ROA7023_04065</name>
</gene>
<dbReference type="Proteomes" id="UP000193900">
    <property type="component" value="Unassembled WGS sequence"/>
</dbReference>